<keyword evidence="4" id="KW-1185">Reference proteome</keyword>
<sequence length="325" mass="36362">METEKPEELPADGQETMSLGRDSHGLVDGQIPASPEDEDDRDTQNLVFTVPVDHSGTSVYLKGWLQPESPFPPLVLVHDLGENVRMYKNFAKELGDKGFHVYGFDLRGHGRSGRLLGYVPHFESLVDDLLQVVAWIRYKSNRQLPIIVGQGVGGLITIFFHKKYPEYVRQCVLVAPVISEGDTMSPFYRTFIRTMAEIAPRMRLPRAIVPQFLSLGGTEPSKKQQKFQGITLNFAKEVMNAIGEVPQAITAFNSPGMIIAPQQVGRYDLKALKEMLSGLESEYDISLVEVSNIGTQPLTTQEELLVVLDSIYPWLEEQLGTSIER</sequence>
<dbReference type="InterPro" id="IPR029058">
    <property type="entry name" value="AB_hydrolase_fold"/>
</dbReference>
<evidence type="ECO:0000259" key="2">
    <source>
        <dbReference type="Pfam" id="PF12146"/>
    </source>
</evidence>
<dbReference type="EMBL" id="FWZT01000014">
    <property type="protein sequence ID" value="SMF47966.1"/>
    <property type="molecule type" value="Genomic_DNA"/>
</dbReference>
<dbReference type="AlphaFoldDB" id="A0A1Y6C7G1"/>
<name>A0A1Y6C7G1_9BACT</name>
<proteinExistence type="predicted"/>
<keyword evidence="3" id="KW-0378">Hydrolase</keyword>
<dbReference type="InterPro" id="IPR022742">
    <property type="entry name" value="Hydrolase_4"/>
</dbReference>
<accession>A0A1Y6C7G1</accession>
<dbReference type="InterPro" id="IPR051044">
    <property type="entry name" value="MAG_DAG_Lipase"/>
</dbReference>
<keyword evidence="3" id="KW-0645">Protease</keyword>
<dbReference type="STRING" id="1513793.SAMN06296036_114171"/>
<protein>
    <submittedName>
        <fullName evidence="3">Serine aminopeptidase, S33</fullName>
    </submittedName>
</protein>
<gene>
    <name evidence="3" type="ORF">SAMN06296036_114171</name>
</gene>
<organism evidence="3 4">
    <name type="scientific">Pseudobacteriovorax antillogorgiicola</name>
    <dbReference type="NCBI Taxonomy" id="1513793"/>
    <lineage>
        <taxon>Bacteria</taxon>
        <taxon>Pseudomonadati</taxon>
        <taxon>Bdellovibrionota</taxon>
        <taxon>Oligoflexia</taxon>
        <taxon>Oligoflexales</taxon>
        <taxon>Pseudobacteriovoracaceae</taxon>
        <taxon>Pseudobacteriovorax</taxon>
    </lineage>
</organism>
<dbReference type="PANTHER" id="PTHR11614">
    <property type="entry name" value="PHOSPHOLIPASE-RELATED"/>
    <property type="match status" value="1"/>
</dbReference>
<feature type="region of interest" description="Disordered" evidence="1">
    <location>
        <begin position="1"/>
        <end position="42"/>
    </location>
</feature>
<dbReference type="Gene3D" id="3.40.50.1820">
    <property type="entry name" value="alpha/beta hydrolase"/>
    <property type="match status" value="1"/>
</dbReference>
<dbReference type="Proteomes" id="UP000192907">
    <property type="component" value="Unassembled WGS sequence"/>
</dbReference>
<evidence type="ECO:0000256" key="1">
    <source>
        <dbReference type="SAM" id="MobiDB-lite"/>
    </source>
</evidence>
<dbReference type="Pfam" id="PF12146">
    <property type="entry name" value="Hydrolase_4"/>
    <property type="match status" value="1"/>
</dbReference>
<feature type="domain" description="Serine aminopeptidase S33" evidence="2">
    <location>
        <begin position="74"/>
        <end position="258"/>
    </location>
</feature>
<keyword evidence="3" id="KW-0031">Aminopeptidase</keyword>
<evidence type="ECO:0000313" key="3">
    <source>
        <dbReference type="EMBL" id="SMF47966.1"/>
    </source>
</evidence>
<reference evidence="4" key="1">
    <citation type="submission" date="2017-04" db="EMBL/GenBank/DDBJ databases">
        <authorList>
            <person name="Varghese N."/>
            <person name="Submissions S."/>
        </authorList>
    </citation>
    <scope>NUCLEOTIDE SEQUENCE [LARGE SCALE GENOMIC DNA]</scope>
    <source>
        <strain evidence="4">RKEM611</strain>
    </source>
</reference>
<dbReference type="GO" id="GO:0004177">
    <property type="term" value="F:aminopeptidase activity"/>
    <property type="evidence" value="ECO:0007669"/>
    <property type="project" value="UniProtKB-KW"/>
</dbReference>
<evidence type="ECO:0000313" key="4">
    <source>
        <dbReference type="Proteomes" id="UP000192907"/>
    </source>
</evidence>
<dbReference type="RefSeq" id="WP_234996128.1">
    <property type="nucleotide sequence ID" value="NZ_FWZT01000014.1"/>
</dbReference>
<dbReference type="SUPFAM" id="SSF53474">
    <property type="entry name" value="alpha/beta-Hydrolases"/>
    <property type="match status" value="1"/>
</dbReference>